<dbReference type="GO" id="GO:0016020">
    <property type="term" value="C:membrane"/>
    <property type="evidence" value="ECO:0007669"/>
    <property type="project" value="UniProtKB-SubCell"/>
</dbReference>
<evidence type="ECO:0000259" key="13">
    <source>
        <dbReference type="PROSITE" id="PS50109"/>
    </source>
</evidence>
<evidence type="ECO:0000256" key="5">
    <source>
        <dbReference type="ARBA" id="ARBA00022553"/>
    </source>
</evidence>
<keyword evidence="7 12" id="KW-0812">Transmembrane</keyword>
<dbReference type="InterPro" id="IPR003660">
    <property type="entry name" value="HAMP_dom"/>
</dbReference>
<evidence type="ECO:0000256" key="4">
    <source>
        <dbReference type="ARBA" id="ARBA00015735"/>
    </source>
</evidence>
<evidence type="ECO:0000256" key="12">
    <source>
        <dbReference type="SAM" id="Phobius"/>
    </source>
</evidence>
<dbReference type="GO" id="GO:0000155">
    <property type="term" value="F:phosphorelay sensor kinase activity"/>
    <property type="evidence" value="ECO:0007669"/>
    <property type="project" value="InterPro"/>
</dbReference>
<feature type="transmembrane region" description="Helical" evidence="12">
    <location>
        <begin position="186"/>
        <end position="209"/>
    </location>
</feature>
<dbReference type="Gene3D" id="6.10.340.10">
    <property type="match status" value="1"/>
</dbReference>
<dbReference type="SUPFAM" id="SSF47384">
    <property type="entry name" value="Homodimeric domain of signal transducing histidine kinase"/>
    <property type="match status" value="1"/>
</dbReference>
<comment type="subcellular location">
    <subcellularLocation>
        <location evidence="2">Membrane</location>
        <topology evidence="2">Multi-pass membrane protein</topology>
    </subcellularLocation>
</comment>
<evidence type="ECO:0000313" key="16">
    <source>
        <dbReference type="Proteomes" id="UP000002707"/>
    </source>
</evidence>
<dbReference type="AlphaFoldDB" id="Q38VU7"/>
<keyword evidence="6" id="KW-0808">Transferase</keyword>
<dbReference type="PANTHER" id="PTHR45528:SF12">
    <property type="entry name" value="SENSOR HISTIDINE KINASE ARSS"/>
    <property type="match status" value="1"/>
</dbReference>
<dbReference type="InterPro" id="IPR050398">
    <property type="entry name" value="HssS/ArlS-like"/>
</dbReference>
<dbReference type="KEGG" id="lsa:LCA_1383"/>
<dbReference type="Pfam" id="PF00672">
    <property type="entry name" value="HAMP"/>
    <property type="match status" value="1"/>
</dbReference>
<dbReference type="PROSITE" id="PS50885">
    <property type="entry name" value="HAMP"/>
    <property type="match status" value="1"/>
</dbReference>
<evidence type="ECO:0000256" key="1">
    <source>
        <dbReference type="ARBA" id="ARBA00000085"/>
    </source>
</evidence>
<dbReference type="FunFam" id="3.30.565.10:FF:000006">
    <property type="entry name" value="Sensor histidine kinase WalK"/>
    <property type="match status" value="1"/>
</dbReference>
<gene>
    <name evidence="15" type="ordered locus">LCA_1383</name>
</gene>
<dbReference type="RefSeq" id="WP_011375077.1">
    <property type="nucleotide sequence ID" value="NC_007576.1"/>
</dbReference>
<dbReference type="SUPFAM" id="SSF55874">
    <property type="entry name" value="ATPase domain of HSP90 chaperone/DNA topoisomerase II/histidine kinase"/>
    <property type="match status" value="1"/>
</dbReference>
<dbReference type="SMART" id="SM00388">
    <property type="entry name" value="HisKA"/>
    <property type="match status" value="1"/>
</dbReference>
<dbReference type="Proteomes" id="UP000002707">
    <property type="component" value="Chromosome"/>
</dbReference>
<evidence type="ECO:0000256" key="3">
    <source>
        <dbReference type="ARBA" id="ARBA00012438"/>
    </source>
</evidence>
<accession>Q38VU7</accession>
<dbReference type="InterPro" id="IPR005467">
    <property type="entry name" value="His_kinase_dom"/>
</dbReference>
<dbReference type="Pfam" id="PF00512">
    <property type="entry name" value="HisKA"/>
    <property type="match status" value="1"/>
</dbReference>
<reference evidence="16" key="1">
    <citation type="journal article" date="2005" name="Nat. Biotechnol.">
        <title>The complete genome sequence of the meat-borne lactic acid bacterium Lactobacillus sakei 23K.</title>
        <authorList>
            <person name="Chaillou S."/>
            <person name="Champomier-Verges M.-C."/>
            <person name="Cornet M."/>
            <person name="Crutz-Le Coq A.-M."/>
            <person name="Dudez A.-M."/>
            <person name="Martin V."/>
            <person name="Beaufils S."/>
            <person name="Darbon-Rongere E."/>
            <person name="Bossy R."/>
            <person name="Loux V."/>
            <person name="Zagorec M."/>
        </authorList>
    </citation>
    <scope>NUCLEOTIDE SEQUENCE [LARGE SCALE GENOMIC DNA]</scope>
    <source>
        <strain evidence="16">23K</strain>
    </source>
</reference>
<evidence type="ECO:0000256" key="10">
    <source>
        <dbReference type="ARBA" id="ARBA00023012"/>
    </source>
</evidence>
<dbReference type="InterPro" id="IPR036890">
    <property type="entry name" value="HATPase_C_sf"/>
</dbReference>
<evidence type="ECO:0000256" key="9">
    <source>
        <dbReference type="ARBA" id="ARBA00022989"/>
    </source>
</evidence>
<keyword evidence="5" id="KW-0597">Phosphoprotein</keyword>
<evidence type="ECO:0000256" key="11">
    <source>
        <dbReference type="ARBA" id="ARBA00023136"/>
    </source>
</evidence>
<dbReference type="SMART" id="SM00387">
    <property type="entry name" value="HATPase_c"/>
    <property type="match status" value="1"/>
</dbReference>
<evidence type="ECO:0000256" key="8">
    <source>
        <dbReference type="ARBA" id="ARBA00022777"/>
    </source>
</evidence>
<dbReference type="PROSITE" id="PS50109">
    <property type="entry name" value="HIS_KIN"/>
    <property type="match status" value="1"/>
</dbReference>
<dbReference type="Gene3D" id="1.10.287.130">
    <property type="match status" value="1"/>
</dbReference>
<evidence type="ECO:0000256" key="7">
    <source>
        <dbReference type="ARBA" id="ARBA00022692"/>
    </source>
</evidence>
<dbReference type="CDD" id="cd00082">
    <property type="entry name" value="HisKA"/>
    <property type="match status" value="1"/>
</dbReference>
<dbReference type="STRING" id="314315.LCA_1383"/>
<proteinExistence type="predicted"/>
<dbReference type="eggNOG" id="COG5002">
    <property type="taxonomic scope" value="Bacteria"/>
</dbReference>
<feature type="domain" description="Histidine kinase" evidence="13">
    <location>
        <begin position="273"/>
        <end position="490"/>
    </location>
</feature>
<keyword evidence="9 12" id="KW-1133">Transmembrane helix</keyword>
<comment type="catalytic activity">
    <reaction evidence="1">
        <text>ATP + protein L-histidine = ADP + protein N-phospho-L-histidine.</text>
        <dbReference type="EC" id="2.7.13.3"/>
    </reaction>
</comment>
<name>Q38VU7_LATSS</name>
<dbReference type="InterPro" id="IPR003661">
    <property type="entry name" value="HisK_dim/P_dom"/>
</dbReference>
<dbReference type="PANTHER" id="PTHR45528">
    <property type="entry name" value="SENSOR HISTIDINE KINASE CPXA"/>
    <property type="match status" value="1"/>
</dbReference>
<dbReference type="InterPro" id="IPR003594">
    <property type="entry name" value="HATPase_dom"/>
</dbReference>
<dbReference type="EMBL" id="CR936503">
    <property type="protein sequence ID" value="CAI55686.1"/>
    <property type="molecule type" value="Genomic_DNA"/>
</dbReference>
<dbReference type="InterPro" id="IPR036097">
    <property type="entry name" value="HisK_dim/P_sf"/>
</dbReference>
<evidence type="ECO:0000259" key="14">
    <source>
        <dbReference type="PROSITE" id="PS50885"/>
    </source>
</evidence>
<evidence type="ECO:0000256" key="2">
    <source>
        <dbReference type="ARBA" id="ARBA00004141"/>
    </source>
</evidence>
<dbReference type="Gene3D" id="3.30.565.10">
    <property type="entry name" value="Histidine kinase-like ATPase, C-terminal domain"/>
    <property type="match status" value="1"/>
</dbReference>
<feature type="transmembrane region" description="Helical" evidence="12">
    <location>
        <begin position="25"/>
        <end position="45"/>
    </location>
</feature>
<organism evidence="15 16">
    <name type="scientific">Latilactobacillus sakei subsp. sakei (strain 23K)</name>
    <name type="common">Lactobacillus sakei subsp. sakei</name>
    <dbReference type="NCBI Taxonomy" id="314315"/>
    <lineage>
        <taxon>Bacteria</taxon>
        <taxon>Bacillati</taxon>
        <taxon>Bacillota</taxon>
        <taxon>Bacilli</taxon>
        <taxon>Lactobacillales</taxon>
        <taxon>Lactobacillaceae</taxon>
        <taxon>Latilactobacillus</taxon>
    </lineage>
</organism>
<evidence type="ECO:0000313" key="15">
    <source>
        <dbReference type="EMBL" id="CAI55686.1"/>
    </source>
</evidence>
<dbReference type="InterPro" id="IPR004358">
    <property type="entry name" value="Sig_transdc_His_kin-like_C"/>
</dbReference>
<dbReference type="FunFam" id="1.10.287.130:FF:000001">
    <property type="entry name" value="Two-component sensor histidine kinase"/>
    <property type="match status" value="1"/>
</dbReference>
<keyword evidence="11 12" id="KW-0472">Membrane</keyword>
<dbReference type="InterPro" id="IPR041610">
    <property type="entry name" value="ArlS_N"/>
</dbReference>
<keyword evidence="10" id="KW-0902">Two-component regulatory system</keyword>
<dbReference type="CDD" id="cd06225">
    <property type="entry name" value="HAMP"/>
    <property type="match status" value="1"/>
</dbReference>
<keyword evidence="8 15" id="KW-0418">Kinase</keyword>
<protein>
    <recommendedName>
        <fullName evidence="4">Signal transduction histidine-protein kinase ArlS</fullName>
        <ecNumber evidence="3">2.7.13.3</ecNumber>
    </recommendedName>
</protein>
<dbReference type="HOGENOM" id="CLU_000445_89_6_9"/>
<feature type="domain" description="HAMP" evidence="14">
    <location>
        <begin position="210"/>
        <end position="265"/>
    </location>
</feature>
<dbReference type="PRINTS" id="PR00344">
    <property type="entry name" value="BCTRLSENSOR"/>
</dbReference>
<evidence type="ECO:0000256" key="6">
    <source>
        <dbReference type="ARBA" id="ARBA00022679"/>
    </source>
</evidence>
<keyword evidence="16" id="KW-1185">Reference proteome</keyword>
<dbReference type="SMART" id="SM00304">
    <property type="entry name" value="HAMP"/>
    <property type="match status" value="1"/>
</dbReference>
<sequence length="501" mass="56794">MITNDLETPSENNNKGRKISLKVKWAAAVGLAIFITFAIFSIVIFSSISNILLHKEVDNVHDTVTVIQQRLGRPEKTLTSEFVAEQLDPAPRDSKAIYQDSVLMRLAQQDTTVKVYDQNRQGLFASRGRATSFPKQDTDVLKREHIFGKIHLMGIRPIKTANTNRTIGYVEVTNNLRDYNHAMLELRIVLVVVVLFAMLFSAVIGYLLANRFLQPIEAMKQTIEAINVEPNSNVRIPETRRSQDELSDLVIAFNEMLNRIQHYFEQQDQFVSDVSHELRTPVAIIEGHLQLLNRWGKDDPEVLSESLAASLQEILRMKNLIQEMLDLTRADQAVTQGTTEVTDVGKVVLQNYHNFEMLYPEFTFILDDDLHGQALVNINRNHLEQIMIILLDNAVKYSTTRKEIHIAVANDERYAQVAVQDFGEGISEEDKKKVFHRFYRVDKARSREKGGNGLGLAIAQQLVEGYDGNVSLESSVGHGSVFRIELPLIRETKAAPEEDAD</sequence>
<dbReference type="EC" id="2.7.13.3" evidence="3"/>
<dbReference type="Pfam" id="PF18719">
    <property type="entry name" value="ArlS_N"/>
    <property type="match status" value="1"/>
</dbReference>
<dbReference type="Pfam" id="PF02518">
    <property type="entry name" value="HATPase_c"/>
    <property type="match status" value="1"/>
</dbReference>